<name>A0A8J6NM60_9BACT</name>
<dbReference type="AlphaFoldDB" id="A0A8J6NM60"/>
<dbReference type="EMBL" id="JACNJH010000204">
    <property type="protein sequence ID" value="MBC8362567.1"/>
    <property type="molecule type" value="Genomic_DNA"/>
</dbReference>
<dbReference type="InterPro" id="IPR009875">
    <property type="entry name" value="PilZ_domain"/>
</dbReference>
<evidence type="ECO:0000313" key="4">
    <source>
        <dbReference type="Proteomes" id="UP000603434"/>
    </source>
</evidence>
<accession>A0A8J6NM60</accession>
<feature type="domain" description="PilZ" evidence="2">
    <location>
        <begin position="9"/>
        <end position="116"/>
    </location>
</feature>
<evidence type="ECO:0000256" key="1">
    <source>
        <dbReference type="SAM" id="MobiDB-lite"/>
    </source>
</evidence>
<reference evidence="3 4" key="1">
    <citation type="submission" date="2020-08" db="EMBL/GenBank/DDBJ databases">
        <title>Bridging the membrane lipid divide: bacteria of the FCB group superphylum have the potential to synthesize archaeal ether lipids.</title>
        <authorList>
            <person name="Villanueva L."/>
            <person name="Von Meijenfeldt F.A.B."/>
            <person name="Westbye A.B."/>
            <person name="Yadav S."/>
            <person name="Hopmans E.C."/>
            <person name="Dutilh B.E."/>
            <person name="Sinninghe Damste J.S."/>
        </authorList>
    </citation>
    <scope>NUCLEOTIDE SEQUENCE [LARGE SCALE GENOMIC DNA]</scope>
    <source>
        <strain evidence="3">NIOZ-UU30</strain>
    </source>
</reference>
<gene>
    <name evidence="3" type="ORF">H8E23_14370</name>
</gene>
<dbReference type="Proteomes" id="UP000603434">
    <property type="component" value="Unassembled WGS sequence"/>
</dbReference>
<proteinExistence type="predicted"/>
<comment type="caution">
    <text evidence="3">The sequence shown here is derived from an EMBL/GenBank/DDBJ whole genome shotgun (WGS) entry which is preliminary data.</text>
</comment>
<dbReference type="Pfam" id="PF07238">
    <property type="entry name" value="PilZ"/>
    <property type="match status" value="1"/>
</dbReference>
<dbReference type="Gene3D" id="2.40.10.220">
    <property type="entry name" value="predicted glycosyltransferase like domains"/>
    <property type="match status" value="1"/>
</dbReference>
<evidence type="ECO:0000313" key="3">
    <source>
        <dbReference type="EMBL" id="MBC8362567.1"/>
    </source>
</evidence>
<feature type="region of interest" description="Disordered" evidence="1">
    <location>
        <begin position="127"/>
        <end position="154"/>
    </location>
</feature>
<dbReference type="GO" id="GO:0035438">
    <property type="term" value="F:cyclic-di-GMP binding"/>
    <property type="evidence" value="ECO:0007669"/>
    <property type="project" value="InterPro"/>
</dbReference>
<organism evidence="3 4">
    <name type="scientific">Candidatus Desulfatibia profunda</name>
    <dbReference type="NCBI Taxonomy" id="2841695"/>
    <lineage>
        <taxon>Bacteria</taxon>
        <taxon>Pseudomonadati</taxon>
        <taxon>Thermodesulfobacteriota</taxon>
        <taxon>Desulfobacteria</taxon>
        <taxon>Desulfobacterales</taxon>
        <taxon>Desulfobacterales incertae sedis</taxon>
        <taxon>Candidatus Desulfatibia</taxon>
    </lineage>
</organism>
<sequence>METAEKTNDKRKHRRFEVQDGAYTVLSYQPTIMGQIVNISTDGLAVVYEGKRLEASTEIDLFISDAGFYLEQIPVKTISDHKVAGGFPFISKTKWQRSIQFEELNDDQKTELERFIQCYASMRKRSDKDRRQCDDPQYDGPERRSCADRRIVKG</sequence>
<protein>
    <submittedName>
        <fullName evidence="3">PilZ domain-containing protein</fullName>
    </submittedName>
</protein>
<evidence type="ECO:0000259" key="2">
    <source>
        <dbReference type="Pfam" id="PF07238"/>
    </source>
</evidence>